<feature type="transmembrane region" description="Helical" evidence="1">
    <location>
        <begin position="135"/>
        <end position="164"/>
    </location>
</feature>
<evidence type="ECO:0000313" key="2">
    <source>
        <dbReference type="EMBL" id="BAQ24677.1"/>
    </source>
</evidence>
<keyword evidence="1" id="KW-1133">Transmembrane helix</keyword>
<feature type="transmembrane region" description="Helical" evidence="1">
    <location>
        <begin position="72"/>
        <end position="93"/>
    </location>
</feature>
<keyword evidence="1" id="KW-0812">Transmembrane</keyword>
<protein>
    <recommendedName>
        <fullName evidence="4">ECF transporter S component</fullName>
    </recommendedName>
</protein>
<gene>
    <name evidence="2" type="ORF">SRT_14160</name>
</gene>
<sequence>MEKKTLKQISRIAILSALAIVLRLAFSALPNIQPITAIFLVCAVFYGFWESFLIMAVTMLITSFLLGFGPWVLGQLISFGLVICLWKFCLYPMTKLFRFGNVNELGLQSVLAGLMGIVYGILIDTYSALLFSTPILAYIIAGMTFNLAHAISTLFFYPIILSIFRRLSSHAKNN</sequence>
<keyword evidence="3" id="KW-1185">Reference proteome</keyword>
<dbReference type="InterPro" id="IPR024529">
    <property type="entry name" value="ECF_trnsprt_substrate-spec"/>
</dbReference>
<keyword evidence="1" id="KW-0472">Membrane</keyword>
<dbReference type="AlphaFoldDB" id="A0A1L7LKF6"/>
<evidence type="ECO:0000313" key="3">
    <source>
        <dbReference type="Proteomes" id="UP000217758"/>
    </source>
</evidence>
<evidence type="ECO:0000256" key="1">
    <source>
        <dbReference type="SAM" id="Phobius"/>
    </source>
</evidence>
<name>A0A1L7LKF6_9STRE</name>
<dbReference type="RefSeq" id="WP_128833541.1">
    <property type="nucleotide sequence ID" value="NZ_AP014612.1"/>
</dbReference>
<dbReference type="Gene3D" id="1.10.1760.20">
    <property type="match status" value="1"/>
</dbReference>
<proteinExistence type="predicted"/>
<dbReference type="GO" id="GO:0022857">
    <property type="term" value="F:transmembrane transporter activity"/>
    <property type="evidence" value="ECO:0007669"/>
    <property type="project" value="InterPro"/>
</dbReference>
<dbReference type="EMBL" id="AP014612">
    <property type="protein sequence ID" value="BAQ24677.1"/>
    <property type="molecule type" value="Genomic_DNA"/>
</dbReference>
<feature type="transmembrane region" description="Helical" evidence="1">
    <location>
        <begin position="12"/>
        <end position="30"/>
    </location>
</feature>
<organism evidence="2 3">
    <name type="scientific">Streptococcus troglodytae</name>
    <dbReference type="NCBI Taxonomy" id="1111760"/>
    <lineage>
        <taxon>Bacteria</taxon>
        <taxon>Bacillati</taxon>
        <taxon>Bacillota</taxon>
        <taxon>Bacilli</taxon>
        <taxon>Lactobacillales</taxon>
        <taxon>Streptococcaceae</taxon>
        <taxon>Streptococcus</taxon>
    </lineage>
</organism>
<evidence type="ECO:0008006" key="4">
    <source>
        <dbReference type="Google" id="ProtNLM"/>
    </source>
</evidence>
<accession>A0A1L7LKF6</accession>
<reference evidence="2 3" key="1">
    <citation type="journal article" date="2016" name="Microbiol. Immunol.">
        <title>Complete genome sequence of Streptococcus troglodytae TKU31 isolated from the oral cavity of a chimpanzee (Pan troglodytes).</title>
        <authorList>
            <person name="Okamoto M."/>
            <person name="Naito M."/>
            <person name="Miyanohara M."/>
            <person name="Imai S."/>
            <person name="Nomura Y."/>
            <person name="Saito W."/>
            <person name="Momoi Y."/>
            <person name="Takada K."/>
            <person name="Miyabe-Nishiwaki T."/>
            <person name="Tomonaga M."/>
            <person name="Hanada N."/>
        </authorList>
    </citation>
    <scope>NUCLEOTIDE SEQUENCE [LARGE SCALE GENOMIC DNA]</scope>
    <source>
        <strain evidence="3">TKU 31</strain>
    </source>
</reference>
<feature type="transmembrane region" description="Helical" evidence="1">
    <location>
        <begin position="105"/>
        <end position="123"/>
    </location>
</feature>
<dbReference type="Proteomes" id="UP000217758">
    <property type="component" value="Chromosome"/>
</dbReference>
<dbReference type="Pfam" id="PF12822">
    <property type="entry name" value="ECF_trnsprt"/>
    <property type="match status" value="1"/>
</dbReference>
<feature type="transmembrane region" description="Helical" evidence="1">
    <location>
        <begin position="37"/>
        <end position="66"/>
    </location>
</feature>
<dbReference type="KEGG" id="strg:SRT_14160"/>